<gene>
    <name evidence="2" type="ORF">RPMA_20920</name>
</gene>
<dbReference type="PANTHER" id="PTHR40455">
    <property type="entry name" value="ANTITOXIN HIGA"/>
    <property type="match status" value="1"/>
</dbReference>
<evidence type="ECO:0000313" key="3">
    <source>
        <dbReference type="Proteomes" id="UP000682843"/>
    </source>
</evidence>
<proteinExistence type="predicted"/>
<organism evidence="2 3">
    <name type="scientific">Tardiphaga alba</name>
    <dbReference type="NCBI Taxonomy" id="340268"/>
    <lineage>
        <taxon>Bacteria</taxon>
        <taxon>Pseudomonadati</taxon>
        <taxon>Pseudomonadota</taxon>
        <taxon>Alphaproteobacteria</taxon>
        <taxon>Hyphomicrobiales</taxon>
        <taxon>Nitrobacteraceae</taxon>
        <taxon>Tardiphaga</taxon>
    </lineage>
</organism>
<dbReference type="PROSITE" id="PS50943">
    <property type="entry name" value="HTH_CROC1"/>
    <property type="match status" value="1"/>
</dbReference>
<dbReference type="SUPFAM" id="SSF47413">
    <property type="entry name" value="lambda repressor-like DNA-binding domains"/>
    <property type="match status" value="1"/>
</dbReference>
<sequence>MDDIAEHLNAISARIPLRRIKTKRDYKAATAALNALLDSGGADENAPLATLVTLLGDLIGEYEETQSPPDSTSPADTLRFLMDQHRLNQSDLPEIGSQGVVSEILRGKRDLNVRQIKLLAERFNVGVQAFV</sequence>
<dbReference type="InterPro" id="IPR001387">
    <property type="entry name" value="Cro/C1-type_HTH"/>
</dbReference>
<dbReference type="CDD" id="cd00093">
    <property type="entry name" value="HTH_XRE"/>
    <property type="match status" value="1"/>
</dbReference>
<dbReference type="InterPro" id="IPR039060">
    <property type="entry name" value="Antitox_HigA"/>
</dbReference>
<dbReference type="Proteomes" id="UP000682843">
    <property type="component" value="Chromosome"/>
</dbReference>
<dbReference type="InterPro" id="IPR010982">
    <property type="entry name" value="Lambda_DNA-bd_dom_sf"/>
</dbReference>
<keyword evidence="3" id="KW-1185">Reference proteome</keyword>
<evidence type="ECO:0000313" key="2">
    <source>
        <dbReference type="EMBL" id="QUS42508.1"/>
    </source>
</evidence>
<dbReference type="PANTHER" id="PTHR40455:SF1">
    <property type="entry name" value="ANTITOXIN HIGA"/>
    <property type="match status" value="1"/>
</dbReference>
<evidence type="ECO:0000259" key="1">
    <source>
        <dbReference type="PROSITE" id="PS50943"/>
    </source>
</evidence>
<accession>A0ABX8AFN6</accession>
<reference evidence="2 3" key="1">
    <citation type="submission" date="2019-02" db="EMBL/GenBank/DDBJ databases">
        <title>Emended description of the genus Rhodopseudomonas and description of Rhodopseudomonas albus sp. nov., a non-phototrophic, heavy-metal-tolerant bacterium isolated from garden soil.</title>
        <authorList>
            <person name="Bao Z."/>
            <person name="Cao W.W."/>
            <person name="Sato Y."/>
            <person name="Nishizawa T."/>
            <person name="Zhao J."/>
            <person name="Guo Y."/>
            <person name="Ohta H."/>
        </authorList>
    </citation>
    <scope>NUCLEOTIDE SEQUENCE [LARGE SCALE GENOMIC DNA]</scope>
    <source>
        <strain evidence="2 3">SK50-23</strain>
    </source>
</reference>
<name>A0ABX8AFN6_9BRAD</name>
<dbReference type="EMBL" id="CP036498">
    <property type="protein sequence ID" value="QUS42508.1"/>
    <property type="molecule type" value="Genomic_DNA"/>
</dbReference>
<protein>
    <submittedName>
        <fullName evidence="2">Transcriptional regulator</fullName>
    </submittedName>
</protein>
<feature type="domain" description="HTH cro/C1-type" evidence="1">
    <location>
        <begin position="78"/>
        <end position="130"/>
    </location>
</feature>